<dbReference type="EMBL" id="CM055094">
    <property type="protein sequence ID" value="KAJ7562506.1"/>
    <property type="molecule type" value="Genomic_DNA"/>
</dbReference>
<name>A0ACC2E7S2_DIPCM</name>
<evidence type="ECO:0000313" key="1">
    <source>
        <dbReference type="EMBL" id="KAJ7562506.1"/>
    </source>
</evidence>
<accession>A0ACC2E7S2</accession>
<comment type="caution">
    <text evidence="1">The sequence shown here is derived from an EMBL/GenBank/DDBJ whole genome shotgun (WGS) entry which is preliminary data.</text>
</comment>
<keyword evidence="2" id="KW-1185">Reference proteome</keyword>
<dbReference type="Proteomes" id="UP001162992">
    <property type="component" value="Chromosome 3"/>
</dbReference>
<proteinExistence type="predicted"/>
<gene>
    <name evidence="1" type="ORF">O6H91_03G072000</name>
</gene>
<organism evidence="1 2">
    <name type="scientific">Diphasiastrum complanatum</name>
    <name type="common">Issler's clubmoss</name>
    <name type="synonym">Lycopodium complanatum</name>
    <dbReference type="NCBI Taxonomy" id="34168"/>
    <lineage>
        <taxon>Eukaryota</taxon>
        <taxon>Viridiplantae</taxon>
        <taxon>Streptophyta</taxon>
        <taxon>Embryophyta</taxon>
        <taxon>Tracheophyta</taxon>
        <taxon>Lycopodiopsida</taxon>
        <taxon>Lycopodiales</taxon>
        <taxon>Lycopodiaceae</taxon>
        <taxon>Lycopodioideae</taxon>
        <taxon>Diphasiastrum</taxon>
    </lineage>
</organism>
<evidence type="ECO:0000313" key="2">
    <source>
        <dbReference type="Proteomes" id="UP001162992"/>
    </source>
</evidence>
<sequence length="126" mass="13894">MDQSSRSVQLQVLHRLGNHNAHAWQGGCSYSPSMPQPLSAAAVCGSSLRLRDFSSFGDSRDYESLDEEECGTPKSSEHRIPEAPSCPPPPRKPRALKQTRVMAPGGFFTPPDLEIFLLEQDATIRK</sequence>
<reference evidence="2" key="1">
    <citation type="journal article" date="2024" name="Proc. Natl. Acad. Sci. U.S.A.">
        <title>Extraordinary preservation of gene collinearity over three hundred million years revealed in homosporous lycophytes.</title>
        <authorList>
            <person name="Li C."/>
            <person name="Wickell D."/>
            <person name="Kuo L.Y."/>
            <person name="Chen X."/>
            <person name="Nie B."/>
            <person name="Liao X."/>
            <person name="Peng D."/>
            <person name="Ji J."/>
            <person name="Jenkins J."/>
            <person name="Williams M."/>
            <person name="Shu S."/>
            <person name="Plott C."/>
            <person name="Barry K."/>
            <person name="Rajasekar S."/>
            <person name="Grimwood J."/>
            <person name="Han X."/>
            <person name="Sun S."/>
            <person name="Hou Z."/>
            <person name="He W."/>
            <person name="Dai G."/>
            <person name="Sun C."/>
            <person name="Schmutz J."/>
            <person name="Leebens-Mack J.H."/>
            <person name="Li F.W."/>
            <person name="Wang L."/>
        </authorList>
    </citation>
    <scope>NUCLEOTIDE SEQUENCE [LARGE SCALE GENOMIC DNA]</scope>
    <source>
        <strain evidence="2">cv. PW_Plant_1</strain>
    </source>
</reference>
<protein>
    <submittedName>
        <fullName evidence="1">Uncharacterized protein</fullName>
    </submittedName>
</protein>